<sequence>MDEEERQQRKPAEQRAESLTGEVEAIANAGPIRALRLRKHLRQKLQDAA</sequence>
<dbReference type="AlphaFoldDB" id="A0A0F9BPZ1"/>
<dbReference type="EMBL" id="LAZR01048140">
    <property type="protein sequence ID" value="KKK92604.1"/>
    <property type="molecule type" value="Genomic_DNA"/>
</dbReference>
<evidence type="ECO:0000256" key="1">
    <source>
        <dbReference type="SAM" id="MobiDB-lite"/>
    </source>
</evidence>
<evidence type="ECO:0000313" key="2">
    <source>
        <dbReference type="EMBL" id="KKK92604.1"/>
    </source>
</evidence>
<gene>
    <name evidence="2" type="ORF">LCGC14_2701270</name>
</gene>
<reference evidence="2" key="1">
    <citation type="journal article" date="2015" name="Nature">
        <title>Complex archaea that bridge the gap between prokaryotes and eukaryotes.</title>
        <authorList>
            <person name="Spang A."/>
            <person name="Saw J.H."/>
            <person name="Jorgensen S.L."/>
            <person name="Zaremba-Niedzwiedzka K."/>
            <person name="Martijn J."/>
            <person name="Lind A.E."/>
            <person name="van Eijk R."/>
            <person name="Schleper C."/>
            <person name="Guy L."/>
            <person name="Ettema T.J."/>
        </authorList>
    </citation>
    <scope>NUCLEOTIDE SEQUENCE</scope>
</reference>
<feature type="region of interest" description="Disordered" evidence="1">
    <location>
        <begin position="1"/>
        <end position="22"/>
    </location>
</feature>
<feature type="compositionally biased region" description="Basic and acidic residues" evidence="1">
    <location>
        <begin position="1"/>
        <end position="16"/>
    </location>
</feature>
<accession>A0A0F9BPZ1</accession>
<comment type="caution">
    <text evidence="2">The sequence shown here is derived from an EMBL/GenBank/DDBJ whole genome shotgun (WGS) entry which is preliminary data.</text>
</comment>
<name>A0A0F9BPZ1_9ZZZZ</name>
<protein>
    <submittedName>
        <fullName evidence="2">Uncharacterized protein</fullName>
    </submittedName>
</protein>
<organism evidence="2">
    <name type="scientific">marine sediment metagenome</name>
    <dbReference type="NCBI Taxonomy" id="412755"/>
    <lineage>
        <taxon>unclassified sequences</taxon>
        <taxon>metagenomes</taxon>
        <taxon>ecological metagenomes</taxon>
    </lineage>
</organism>
<proteinExistence type="predicted"/>